<feature type="chain" id="PRO_5035828796" description="BPTI/Kunitz inhibitor domain-containing protein" evidence="2">
    <location>
        <begin position="17"/>
        <end position="213"/>
    </location>
</feature>
<dbReference type="PANTHER" id="PTHR46339">
    <property type="entry name" value="PROTEIN CBG15282-RELATED"/>
    <property type="match status" value="1"/>
</dbReference>
<name>A0A8S1EGE7_9PELO</name>
<dbReference type="InterPro" id="IPR036880">
    <property type="entry name" value="Kunitz_BPTI_sf"/>
</dbReference>
<dbReference type="Proteomes" id="UP000494206">
    <property type="component" value="Unassembled WGS sequence"/>
</dbReference>
<organism evidence="4 5">
    <name type="scientific">Caenorhabditis bovis</name>
    <dbReference type="NCBI Taxonomy" id="2654633"/>
    <lineage>
        <taxon>Eukaryota</taxon>
        <taxon>Metazoa</taxon>
        <taxon>Ecdysozoa</taxon>
        <taxon>Nematoda</taxon>
        <taxon>Chromadorea</taxon>
        <taxon>Rhabditida</taxon>
        <taxon>Rhabditina</taxon>
        <taxon>Rhabditomorpha</taxon>
        <taxon>Rhabditoidea</taxon>
        <taxon>Rhabditidae</taxon>
        <taxon>Peloderinae</taxon>
        <taxon>Caenorhabditis</taxon>
    </lineage>
</organism>
<reference evidence="4 5" key="1">
    <citation type="submission" date="2020-04" db="EMBL/GenBank/DDBJ databases">
        <authorList>
            <person name="Laetsch R D."/>
            <person name="Stevens L."/>
            <person name="Kumar S."/>
            <person name="Blaxter L. M."/>
        </authorList>
    </citation>
    <scope>NUCLEOTIDE SEQUENCE [LARGE SCALE GENOMIC DNA]</scope>
</reference>
<dbReference type="SMART" id="SM00131">
    <property type="entry name" value="KU"/>
    <property type="match status" value="2"/>
</dbReference>
<dbReference type="AlphaFoldDB" id="A0A8S1EGE7"/>
<keyword evidence="2" id="KW-0732">Signal</keyword>
<dbReference type="EMBL" id="CADEPM010000001">
    <property type="protein sequence ID" value="CAB3396736.1"/>
    <property type="molecule type" value="Genomic_DNA"/>
</dbReference>
<dbReference type="OrthoDB" id="4473401at2759"/>
<dbReference type="GO" id="GO:0004867">
    <property type="term" value="F:serine-type endopeptidase inhibitor activity"/>
    <property type="evidence" value="ECO:0007669"/>
    <property type="project" value="InterPro"/>
</dbReference>
<evidence type="ECO:0000259" key="3">
    <source>
        <dbReference type="PROSITE" id="PS50279"/>
    </source>
</evidence>
<proteinExistence type="predicted"/>
<dbReference type="CDD" id="cd00109">
    <property type="entry name" value="Kunitz-type"/>
    <property type="match status" value="1"/>
</dbReference>
<sequence>MLIAFLLALLAAAAFCQDCTSSRDQGETCNQSSPSRQFYYDTRMKVCQPFQYFGCGGNRNRYGTSKECRDACQTKKPAVGAASSTSSNTTDPNHPPFVPQGDRHDQWRKAEICGSNYLIPNGEYILCTNNQPCPAYHTCVSGACCPEKNYVCSLRDDNGNFQNGIEDRPRFAWNHDVHNCVRYSYYGANGNYNNFPNFQSCVKYCQSSSRIVL</sequence>
<dbReference type="Pfam" id="PF00014">
    <property type="entry name" value="Kunitz_BPTI"/>
    <property type="match status" value="2"/>
</dbReference>
<dbReference type="SUPFAM" id="SSF57362">
    <property type="entry name" value="BPTI-like"/>
    <property type="match status" value="2"/>
</dbReference>
<dbReference type="SMART" id="SM00289">
    <property type="entry name" value="WR1"/>
    <property type="match status" value="1"/>
</dbReference>
<gene>
    <name evidence="4" type="ORF">CBOVIS_LOCUS249</name>
</gene>
<keyword evidence="5" id="KW-1185">Reference proteome</keyword>
<evidence type="ECO:0000256" key="2">
    <source>
        <dbReference type="SAM" id="SignalP"/>
    </source>
</evidence>
<feature type="domain" description="BPTI/Kunitz inhibitor" evidence="3">
    <location>
        <begin position="19"/>
        <end position="72"/>
    </location>
</feature>
<evidence type="ECO:0000256" key="1">
    <source>
        <dbReference type="SAM" id="MobiDB-lite"/>
    </source>
</evidence>
<dbReference type="Gene3D" id="4.10.410.10">
    <property type="entry name" value="Pancreatic trypsin inhibitor Kunitz domain"/>
    <property type="match status" value="2"/>
</dbReference>
<feature type="compositionally biased region" description="Polar residues" evidence="1">
    <location>
        <begin position="82"/>
        <end position="92"/>
    </location>
</feature>
<feature type="region of interest" description="Disordered" evidence="1">
    <location>
        <begin position="80"/>
        <end position="101"/>
    </location>
</feature>
<feature type="signal peptide" evidence="2">
    <location>
        <begin position="1"/>
        <end position="16"/>
    </location>
</feature>
<dbReference type="InterPro" id="IPR053014">
    <property type="entry name" value="Cuticle_assoc_divergent"/>
</dbReference>
<feature type="domain" description="BPTI/Kunitz inhibitor" evidence="3">
    <location>
        <begin position="152"/>
        <end position="205"/>
    </location>
</feature>
<evidence type="ECO:0000313" key="5">
    <source>
        <dbReference type="Proteomes" id="UP000494206"/>
    </source>
</evidence>
<evidence type="ECO:0000313" key="4">
    <source>
        <dbReference type="EMBL" id="CAB3396736.1"/>
    </source>
</evidence>
<dbReference type="PROSITE" id="PS00280">
    <property type="entry name" value="BPTI_KUNITZ_1"/>
    <property type="match status" value="1"/>
</dbReference>
<comment type="caution">
    <text evidence="4">The sequence shown here is derived from an EMBL/GenBank/DDBJ whole genome shotgun (WGS) entry which is preliminary data.</text>
</comment>
<dbReference type="InterPro" id="IPR006150">
    <property type="entry name" value="Cys_repeat_1"/>
</dbReference>
<dbReference type="InterPro" id="IPR002223">
    <property type="entry name" value="Kunitz_BPTI"/>
</dbReference>
<dbReference type="InterPro" id="IPR020901">
    <property type="entry name" value="Prtase_inh_Kunz-CS"/>
</dbReference>
<accession>A0A8S1EGE7</accession>
<dbReference type="PROSITE" id="PS50279">
    <property type="entry name" value="BPTI_KUNITZ_2"/>
    <property type="match status" value="2"/>
</dbReference>
<protein>
    <recommendedName>
        <fullName evidence="3">BPTI/Kunitz inhibitor domain-containing protein</fullName>
    </recommendedName>
</protein>